<evidence type="ECO:0000256" key="2">
    <source>
        <dbReference type="ARBA" id="ARBA00004186"/>
    </source>
</evidence>
<evidence type="ECO:0000256" key="7">
    <source>
        <dbReference type="ARBA" id="ARBA00022618"/>
    </source>
</evidence>
<keyword evidence="12 19" id="KW-0175">Coiled coil</keyword>
<dbReference type="EMBL" id="ML732394">
    <property type="protein sequence ID" value="KAB8068414.1"/>
    <property type="molecule type" value="Genomic_DNA"/>
</dbReference>
<evidence type="ECO:0000256" key="13">
    <source>
        <dbReference type="ARBA" id="ARBA00023212"/>
    </source>
</evidence>
<dbReference type="InterPro" id="IPR013966">
    <property type="entry name" value="Spc34"/>
</dbReference>
<evidence type="ECO:0000313" key="21">
    <source>
        <dbReference type="EMBL" id="KAB8068414.1"/>
    </source>
</evidence>
<evidence type="ECO:0000256" key="16">
    <source>
        <dbReference type="ARBA" id="ARBA00023328"/>
    </source>
</evidence>
<evidence type="ECO:0000256" key="10">
    <source>
        <dbReference type="ARBA" id="ARBA00022829"/>
    </source>
</evidence>
<evidence type="ECO:0000256" key="17">
    <source>
        <dbReference type="ARBA" id="ARBA00044112"/>
    </source>
</evidence>
<accession>A0A5N5WMA6</accession>
<sequence>MSLLDSHLEQIMLSSGAIAELPFPPPRIFTNALLGPHEITSLIRDTEAHERALFQTDPSVKSVNPSQRRSTRRGTVFPSETEGESMASRIHAARNNKNQSAVARVLGSDMMEEIKRSAGTSTRGHGEVNIDVLLKGAEILCNVYPVPGALENIASLRYRHQSITDSILNLEDRVARNTAKLDQMSYSYGEDYDDYDVMGALQPDTADVTDADIEREMEEIRQLEMRKQTLEARVSGMERDLGRLIG</sequence>
<evidence type="ECO:0000256" key="15">
    <source>
        <dbReference type="ARBA" id="ARBA00023306"/>
    </source>
</evidence>
<dbReference type="GO" id="GO:0042729">
    <property type="term" value="C:DASH complex"/>
    <property type="evidence" value="ECO:0007669"/>
    <property type="project" value="InterPro"/>
</dbReference>
<keyword evidence="16" id="KW-0137">Centromere</keyword>
<proteinExistence type="inferred from homology"/>
<keyword evidence="14" id="KW-0539">Nucleus</keyword>
<evidence type="ECO:0000256" key="6">
    <source>
        <dbReference type="ARBA" id="ARBA00022490"/>
    </source>
</evidence>
<evidence type="ECO:0000256" key="9">
    <source>
        <dbReference type="ARBA" id="ARBA00022776"/>
    </source>
</evidence>
<evidence type="ECO:0000256" key="18">
    <source>
        <dbReference type="ARBA" id="ARBA00044346"/>
    </source>
</evidence>
<dbReference type="Pfam" id="PF08657">
    <property type="entry name" value="DASH_Spc34"/>
    <property type="match status" value="1"/>
</dbReference>
<evidence type="ECO:0000256" key="1">
    <source>
        <dbReference type="ARBA" id="ARBA00004123"/>
    </source>
</evidence>
<evidence type="ECO:0000256" key="4">
    <source>
        <dbReference type="ARBA" id="ARBA00008491"/>
    </source>
</evidence>
<evidence type="ECO:0000256" key="11">
    <source>
        <dbReference type="ARBA" id="ARBA00022838"/>
    </source>
</evidence>
<keyword evidence="15" id="KW-0131">Cell cycle</keyword>
<keyword evidence="9" id="KW-0498">Mitosis</keyword>
<feature type="region of interest" description="Disordered" evidence="20">
    <location>
        <begin position="54"/>
        <end position="98"/>
    </location>
</feature>
<organism evidence="21 22">
    <name type="scientific">Aspergillus leporis</name>
    <dbReference type="NCBI Taxonomy" id="41062"/>
    <lineage>
        <taxon>Eukaryota</taxon>
        <taxon>Fungi</taxon>
        <taxon>Dikarya</taxon>
        <taxon>Ascomycota</taxon>
        <taxon>Pezizomycotina</taxon>
        <taxon>Eurotiomycetes</taxon>
        <taxon>Eurotiomycetidae</taxon>
        <taxon>Eurotiales</taxon>
        <taxon>Aspergillaceae</taxon>
        <taxon>Aspergillus</taxon>
        <taxon>Aspergillus subgen. Circumdati</taxon>
    </lineage>
</organism>
<comment type="subcellular location">
    <subcellularLocation>
        <location evidence="3">Chromosome</location>
        <location evidence="3">Centromere</location>
        <location evidence="3">Kinetochore</location>
    </subcellularLocation>
    <subcellularLocation>
        <location evidence="2">Cytoplasm</location>
        <location evidence="2">Cytoskeleton</location>
        <location evidence="2">Spindle</location>
    </subcellularLocation>
    <subcellularLocation>
        <location evidence="1">Nucleus</location>
    </subcellularLocation>
</comment>
<evidence type="ECO:0000256" key="3">
    <source>
        <dbReference type="ARBA" id="ARBA00004629"/>
    </source>
</evidence>
<keyword evidence="13" id="KW-0206">Cytoskeleton</keyword>
<protein>
    <recommendedName>
        <fullName evidence="17">DASH complex subunit SPC34</fullName>
    </recommendedName>
    <alternativeName>
        <fullName evidence="18">Outer kinetochore protein SPC34</fullName>
    </alternativeName>
</protein>
<evidence type="ECO:0000313" key="22">
    <source>
        <dbReference type="Proteomes" id="UP000326565"/>
    </source>
</evidence>
<dbReference type="GO" id="GO:0005876">
    <property type="term" value="C:spindle microtubule"/>
    <property type="evidence" value="ECO:0007669"/>
    <property type="project" value="InterPro"/>
</dbReference>
<dbReference type="GO" id="GO:0008608">
    <property type="term" value="P:attachment of spindle microtubules to kinetochore"/>
    <property type="evidence" value="ECO:0007669"/>
    <property type="project" value="InterPro"/>
</dbReference>
<keyword evidence="22" id="KW-1185">Reference proteome</keyword>
<reference evidence="21 22" key="1">
    <citation type="submission" date="2019-04" db="EMBL/GenBank/DDBJ databases">
        <title>Friends and foes A comparative genomics study of 23 Aspergillus species from section Flavi.</title>
        <authorList>
            <consortium name="DOE Joint Genome Institute"/>
            <person name="Kjaerbolling I."/>
            <person name="Vesth T."/>
            <person name="Frisvad J.C."/>
            <person name="Nybo J.L."/>
            <person name="Theobald S."/>
            <person name="Kildgaard S."/>
            <person name="Isbrandt T."/>
            <person name="Kuo A."/>
            <person name="Sato A."/>
            <person name="Lyhne E.K."/>
            <person name="Kogle M.E."/>
            <person name="Wiebenga A."/>
            <person name="Kun R.S."/>
            <person name="Lubbers R.J."/>
            <person name="Makela M.R."/>
            <person name="Barry K."/>
            <person name="Chovatia M."/>
            <person name="Clum A."/>
            <person name="Daum C."/>
            <person name="Haridas S."/>
            <person name="He G."/>
            <person name="LaButti K."/>
            <person name="Lipzen A."/>
            <person name="Mondo S."/>
            <person name="Riley R."/>
            <person name="Salamov A."/>
            <person name="Simmons B.A."/>
            <person name="Magnuson J.K."/>
            <person name="Henrissat B."/>
            <person name="Mortensen U.H."/>
            <person name="Larsen T.O."/>
            <person name="Devries R.P."/>
            <person name="Grigoriev I.V."/>
            <person name="Machida M."/>
            <person name="Baker S.E."/>
            <person name="Andersen M.R."/>
        </authorList>
    </citation>
    <scope>NUCLEOTIDE SEQUENCE [LARGE SCALE GENOMIC DNA]</scope>
    <source>
        <strain evidence="21 22">CBS 151.66</strain>
    </source>
</reference>
<dbReference type="Proteomes" id="UP000326565">
    <property type="component" value="Unassembled WGS sequence"/>
</dbReference>
<dbReference type="OrthoDB" id="10016597at2759"/>
<comment type="similarity">
    <text evidence="4">Belongs to the DASH complex SPC34 family.</text>
</comment>
<gene>
    <name evidence="21" type="ORF">BDV29DRAFT_69694</name>
</gene>
<feature type="compositionally biased region" description="Polar residues" evidence="20">
    <location>
        <begin position="56"/>
        <end position="68"/>
    </location>
</feature>
<keyword evidence="8" id="KW-0493">Microtubule</keyword>
<feature type="coiled-coil region" evidence="19">
    <location>
        <begin position="206"/>
        <end position="240"/>
    </location>
</feature>
<keyword evidence="7" id="KW-0132">Cell division</keyword>
<evidence type="ECO:0000256" key="20">
    <source>
        <dbReference type="SAM" id="MobiDB-lite"/>
    </source>
</evidence>
<keyword evidence="11" id="KW-0995">Kinetochore</keyword>
<keyword evidence="5" id="KW-0158">Chromosome</keyword>
<dbReference type="GO" id="GO:0051301">
    <property type="term" value="P:cell division"/>
    <property type="evidence" value="ECO:0007669"/>
    <property type="project" value="UniProtKB-KW"/>
</dbReference>
<evidence type="ECO:0000256" key="8">
    <source>
        <dbReference type="ARBA" id="ARBA00022701"/>
    </source>
</evidence>
<dbReference type="AlphaFoldDB" id="A0A5N5WMA6"/>
<name>A0A5N5WMA6_9EURO</name>
<keyword evidence="6" id="KW-0963">Cytoplasm</keyword>
<evidence type="ECO:0000256" key="12">
    <source>
        <dbReference type="ARBA" id="ARBA00023054"/>
    </source>
</evidence>
<keyword evidence="10" id="KW-0159">Chromosome partition</keyword>
<evidence type="ECO:0000256" key="19">
    <source>
        <dbReference type="SAM" id="Coils"/>
    </source>
</evidence>
<evidence type="ECO:0000256" key="5">
    <source>
        <dbReference type="ARBA" id="ARBA00022454"/>
    </source>
</evidence>
<evidence type="ECO:0000256" key="14">
    <source>
        <dbReference type="ARBA" id="ARBA00023242"/>
    </source>
</evidence>